<dbReference type="Proteomes" id="UP000182114">
    <property type="component" value="Unassembled WGS sequence"/>
</dbReference>
<keyword evidence="1 3" id="KW-0732">Signal</keyword>
<proteinExistence type="predicted"/>
<dbReference type="InterPro" id="IPR011050">
    <property type="entry name" value="Pectin_lyase_fold/virulence"/>
</dbReference>
<evidence type="ECO:0000256" key="3">
    <source>
        <dbReference type="SAM" id="SignalP"/>
    </source>
</evidence>
<dbReference type="EMBL" id="FNBD01000011">
    <property type="protein sequence ID" value="SDF30703.1"/>
    <property type="molecule type" value="Genomic_DNA"/>
</dbReference>
<dbReference type="InterPro" id="IPR026444">
    <property type="entry name" value="Secre_tail"/>
</dbReference>
<evidence type="ECO:0000256" key="1">
    <source>
        <dbReference type="ARBA" id="ARBA00022729"/>
    </source>
</evidence>
<sequence>MNFKNFTKRTSVRTSLVLLITTLNLASMAGQSNQPTKLPSQRAESEFFTDNSGSVPAARKKTLTNSSGDDSATLQNLINTLSQQGSGLITIPAGTWQFGEIEMKSNIHLFIHPDAIIKPTLTAGLPNYSIFRIGYTNTKSTNVSIRAISGAFTIDLTGLAPETRITPFNVKEAENFMVAGCKVKDRQTIHATLNCSASERAGIWRGPKNGLIKNITVQNAHGGYGAIQVRTGENLFFKNINSLSGGATLRIETDDVSASGGRIPQTTAIVNDISGYNIRCKDGNAAVMIQPWGAKNGWFDVEKIEAIGCMAAVRIDKAYVELNAPSIGTFSNKSRITDITKVTYGVNAQVKQGVFPWVPCTLRTNSSILKPNPIPNMETYHQGPSIAPILYRASSATANDPRFYSINIPTENAIRSVTTGFPNNSLIISRENNQVGSCPSSNQANTTVEEEVNVYPNPVSGNTVTISVKLKNTGNLNLRVFDFNGTVVYTNQIGEYNAGAHEFTYSKQALNIKEKGMYIVEISSNSNILKKHKVLVQD</sequence>
<name>A0A1G7K0E4_9FLAO</name>
<protein>
    <submittedName>
        <fullName evidence="5">Por secretion system C-terminal sorting domain-containing protein</fullName>
    </submittedName>
</protein>
<dbReference type="RefSeq" id="WP_025614795.1">
    <property type="nucleotide sequence ID" value="NZ_FNBD01000011.1"/>
</dbReference>
<evidence type="ECO:0000313" key="5">
    <source>
        <dbReference type="EMBL" id="SDF30703.1"/>
    </source>
</evidence>
<dbReference type="SUPFAM" id="SSF51126">
    <property type="entry name" value="Pectin lyase-like"/>
    <property type="match status" value="1"/>
</dbReference>
<feature type="signal peptide" evidence="3">
    <location>
        <begin position="1"/>
        <end position="29"/>
    </location>
</feature>
<feature type="chain" id="PRO_5010314384" evidence="3">
    <location>
        <begin position="30"/>
        <end position="538"/>
    </location>
</feature>
<dbReference type="AlphaFoldDB" id="A0A1G7K0E4"/>
<organism evidence="5 6">
    <name type="scientific">Cellulophaga baltica</name>
    <dbReference type="NCBI Taxonomy" id="76594"/>
    <lineage>
        <taxon>Bacteria</taxon>
        <taxon>Pseudomonadati</taxon>
        <taxon>Bacteroidota</taxon>
        <taxon>Flavobacteriia</taxon>
        <taxon>Flavobacteriales</taxon>
        <taxon>Flavobacteriaceae</taxon>
        <taxon>Cellulophaga</taxon>
    </lineage>
</organism>
<dbReference type="Pfam" id="PF18962">
    <property type="entry name" value="Por_Secre_tail"/>
    <property type="match status" value="1"/>
</dbReference>
<evidence type="ECO:0000259" key="4">
    <source>
        <dbReference type="Pfam" id="PF18962"/>
    </source>
</evidence>
<dbReference type="NCBIfam" id="TIGR04183">
    <property type="entry name" value="Por_Secre_tail"/>
    <property type="match status" value="1"/>
</dbReference>
<evidence type="ECO:0000313" key="6">
    <source>
        <dbReference type="Proteomes" id="UP000182114"/>
    </source>
</evidence>
<feature type="region of interest" description="Disordered" evidence="2">
    <location>
        <begin position="30"/>
        <end position="55"/>
    </location>
</feature>
<gene>
    <name evidence="5" type="ORF">SAMN04487992_11123</name>
</gene>
<feature type="compositionally biased region" description="Polar residues" evidence="2">
    <location>
        <begin position="30"/>
        <end position="39"/>
    </location>
</feature>
<feature type="domain" description="Secretion system C-terminal sorting" evidence="4">
    <location>
        <begin position="454"/>
        <end position="532"/>
    </location>
</feature>
<dbReference type="eggNOG" id="COG5434">
    <property type="taxonomic scope" value="Bacteria"/>
</dbReference>
<dbReference type="Gene3D" id="2.160.20.10">
    <property type="entry name" value="Single-stranded right-handed beta-helix, Pectin lyase-like"/>
    <property type="match status" value="1"/>
</dbReference>
<keyword evidence="6" id="KW-1185">Reference proteome</keyword>
<evidence type="ECO:0000256" key="2">
    <source>
        <dbReference type="SAM" id="MobiDB-lite"/>
    </source>
</evidence>
<dbReference type="InterPro" id="IPR012334">
    <property type="entry name" value="Pectin_lyas_fold"/>
</dbReference>
<reference evidence="6" key="1">
    <citation type="submission" date="2016-10" db="EMBL/GenBank/DDBJ databases">
        <authorList>
            <person name="Varghese N."/>
            <person name="Submissions S."/>
        </authorList>
    </citation>
    <scope>NUCLEOTIDE SEQUENCE [LARGE SCALE GENOMIC DNA]</scope>
    <source>
        <strain evidence="6">DSM 24729</strain>
    </source>
</reference>
<accession>A0A1G7K0E4</accession>